<accession>A0A7T0LLG1</accession>
<keyword evidence="2" id="KW-1133">Transmembrane helix</keyword>
<dbReference type="RefSeq" id="WP_166857109.1">
    <property type="nucleotide sequence ID" value="NZ_CP063989.1"/>
</dbReference>
<organism evidence="4 5">
    <name type="scientific">Actinomyces respiraculi</name>
    <dbReference type="NCBI Taxonomy" id="2744574"/>
    <lineage>
        <taxon>Bacteria</taxon>
        <taxon>Bacillati</taxon>
        <taxon>Actinomycetota</taxon>
        <taxon>Actinomycetes</taxon>
        <taxon>Actinomycetales</taxon>
        <taxon>Actinomycetaceae</taxon>
        <taxon>Actinomyces</taxon>
    </lineage>
</organism>
<evidence type="ECO:0000313" key="4">
    <source>
        <dbReference type="EMBL" id="QPL05621.1"/>
    </source>
</evidence>
<feature type="compositionally biased region" description="Low complexity" evidence="1">
    <location>
        <begin position="94"/>
        <end position="116"/>
    </location>
</feature>
<feature type="region of interest" description="Disordered" evidence="1">
    <location>
        <begin position="59"/>
        <end position="137"/>
    </location>
</feature>
<feature type="compositionally biased region" description="Low complexity" evidence="1">
    <location>
        <begin position="64"/>
        <end position="81"/>
    </location>
</feature>
<name>A0A7T0LLG1_9ACTO</name>
<feature type="domain" description="LytR/CpsA/Psr regulator C-terminal" evidence="3">
    <location>
        <begin position="120"/>
        <end position="208"/>
    </location>
</feature>
<gene>
    <name evidence="4" type="ORF">ID810_01085</name>
</gene>
<feature type="compositionally biased region" description="Polar residues" evidence="1">
    <location>
        <begin position="117"/>
        <end position="131"/>
    </location>
</feature>
<dbReference type="Gene3D" id="3.30.70.2390">
    <property type="match status" value="1"/>
</dbReference>
<keyword evidence="2" id="KW-0472">Membrane</keyword>
<dbReference type="Proteomes" id="UP000594637">
    <property type="component" value="Chromosome"/>
</dbReference>
<evidence type="ECO:0000313" key="5">
    <source>
        <dbReference type="Proteomes" id="UP000594637"/>
    </source>
</evidence>
<dbReference type="EMBL" id="CP063989">
    <property type="protein sequence ID" value="QPL05621.1"/>
    <property type="molecule type" value="Genomic_DNA"/>
</dbReference>
<protein>
    <submittedName>
        <fullName evidence="4">LytR C-terminal domain-containing protein</fullName>
    </submittedName>
</protein>
<feature type="transmembrane region" description="Helical" evidence="2">
    <location>
        <begin position="35"/>
        <end position="56"/>
    </location>
</feature>
<dbReference type="Pfam" id="PF13399">
    <property type="entry name" value="LytR_C"/>
    <property type="match status" value="1"/>
</dbReference>
<evidence type="ECO:0000256" key="1">
    <source>
        <dbReference type="SAM" id="MobiDB-lite"/>
    </source>
</evidence>
<sequence>MSQYTYPEDEFDVQSDDGPVPVGVHRAPVPTWRGWLPLLVVIVVVPLLAWGAVALLGSRSSPPSAATGSAETEAARQTATSEESEPAADETEAPAETQAPAAPAPAATTEPPASADLTTGVTVHNGTSTNGLAARTSDRLSNAGYTAVTVSPGSYEQEEPSETTVFYSAPEHAATARAVAEALGITRVVEDSTMAVSNPIVLVLRPDFVG</sequence>
<dbReference type="AlphaFoldDB" id="A0A7T0LLG1"/>
<dbReference type="KEGG" id="arep:ID810_01085"/>
<dbReference type="InterPro" id="IPR027381">
    <property type="entry name" value="LytR/CpsA/Psr_C"/>
</dbReference>
<feature type="compositionally biased region" description="Acidic residues" evidence="1">
    <location>
        <begin position="82"/>
        <end position="93"/>
    </location>
</feature>
<evidence type="ECO:0000256" key="2">
    <source>
        <dbReference type="SAM" id="Phobius"/>
    </source>
</evidence>
<keyword evidence="5" id="KW-1185">Reference proteome</keyword>
<evidence type="ECO:0000259" key="3">
    <source>
        <dbReference type="Pfam" id="PF13399"/>
    </source>
</evidence>
<proteinExistence type="predicted"/>
<keyword evidence="2" id="KW-0812">Transmembrane</keyword>
<feature type="region of interest" description="Disordered" evidence="1">
    <location>
        <begin position="1"/>
        <end position="20"/>
    </location>
</feature>
<reference evidence="4 5" key="1">
    <citation type="submission" date="2020-11" db="EMBL/GenBank/DDBJ databases">
        <title>Actinomyces sp. ZJ750.</title>
        <authorList>
            <person name="Zhou J."/>
        </authorList>
    </citation>
    <scope>NUCLEOTIDE SEQUENCE [LARGE SCALE GENOMIC DNA]</scope>
    <source>
        <strain evidence="4 5">ZJ750</strain>
    </source>
</reference>